<keyword evidence="6 9" id="KW-1133">Transmembrane helix</keyword>
<organism evidence="10 11">
    <name type="scientific">[Clostridium] ultunense Esp</name>
    <dbReference type="NCBI Taxonomy" id="1288971"/>
    <lineage>
        <taxon>Bacteria</taxon>
        <taxon>Bacillati</taxon>
        <taxon>Bacillota</taxon>
        <taxon>Tissierellia</taxon>
        <taxon>Tissierellales</taxon>
        <taxon>Tepidimicrobiaceae</taxon>
        <taxon>Schnuerera</taxon>
    </lineage>
</organism>
<name>A0A1M4PL55_9FIRM</name>
<evidence type="ECO:0000256" key="5">
    <source>
        <dbReference type="ARBA" id="ARBA00022970"/>
    </source>
</evidence>
<feature type="transmembrane region" description="Helical" evidence="9">
    <location>
        <begin position="142"/>
        <end position="159"/>
    </location>
</feature>
<dbReference type="InterPro" id="IPR052157">
    <property type="entry name" value="BCAA_transport_permease"/>
</dbReference>
<gene>
    <name evidence="10" type="ORF">CUESP1_0816</name>
</gene>
<evidence type="ECO:0000313" key="10">
    <source>
        <dbReference type="EMBL" id="SHD76196.1"/>
    </source>
</evidence>
<feature type="transmembrane region" description="Helical" evidence="9">
    <location>
        <begin position="237"/>
        <end position="258"/>
    </location>
</feature>
<keyword evidence="11" id="KW-1185">Reference proteome</keyword>
<dbReference type="GO" id="GO:0022857">
    <property type="term" value="F:transmembrane transporter activity"/>
    <property type="evidence" value="ECO:0007669"/>
    <property type="project" value="InterPro"/>
</dbReference>
<evidence type="ECO:0000256" key="9">
    <source>
        <dbReference type="SAM" id="Phobius"/>
    </source>
</evidence>
<evidence type="ECO:0000256" key="3">
    <source>
        <dbReference type="ARBA" id="ARBA00022475"/>
    </source>
</evidence>
<feature type="transmembrane region" description="Helical" evidence="9">
    <location>
        <begin position="265"/>
        <end position="283"/>
    </location>
</feature>
<evidence type="ECO:0000256" key="1">
    <source>
        <dbReference type="ARBA" id="ARBA00004651"/>
    </source>
</evidence>
<evidence type="ECO:0000256" key="8">
    <source>
        <dbReference type="ARBA" id="ARBA00037998"/>
    </source>
</evidence>
<keyword evidence="4 9" id="KW-0812">Transmembrane</keyword>
<dbReference type="CDD" id="cd06582">
    <property type="entry name" value="TM_PBP1_LivH_like"/>
    <property type="match status" value="1"/>
</dbReference>
<evidence type="ECO:0000256" key="4">
    <source>
        <dbReference type="ARBA" id="ARBA00022692"/>
    </source>
</evidence>
<accession>A0A1M4PL55</accession>
<dbReference type="OrthoDB" id="9807115at2"/>
<dbReference type="Proteomes" id="UP000245423">
    <property type="component" value="Chromosome 1"/>
</dbReference>
<dbReference type="Pfam" id="PF02653">
    <property type="entry name" value="BPD_transp_2"/>
    <property type="match status" value="1"/>
</dbReference>
<feature type="transmembrane region" description="Helical" evidence="9">
    <location>
        <begin position="6"/>
        <end position="26"/>
    </location>
</feature>
<keyword evidence="3" id="KW-1003">Cell membrane</keyword>
<sequence length="289" mass="30893">MLIQLIIGALMIGSVYGLVGLGYGLIYKASGLMSLAQGDMLMIGAFLGMTFYKYLGLPFIVSLLLTMFIMFMLGMFIERILVTKLLAKGAQTVYVILCTISISMILQNGAMLTWGSNVMQFPSVFKTNTVNIFGYEIIPENLLALGVGIFCMLALHLFMTKSKFGTSMRAAAQDELAASALGINVPATKGAAWGIASMLAGGIGVVIGPIFGVYTSMGAMIGQKAFAGAVVGGYGNMYGAIIGGMFFGFVETFVSAYLTSSYKDFISFGILIIVMIFMPTGLFREEVME</sequence>
<proteinExistence type="inferred from homology"/>
<comment type="subcellular location">
    <subcellularLocation>
        <location evidence="1">Cell membrane</location>
        <topology evidence="1">Multi-pass membrane protein</topology>
    </subcellularLocation>
</comment>
<dbReference type="EMBL" id="LT669839">
    <property type="protein sequence ID" value="SHD76196.1"/>
    <property type="molecule type" value="Genomic_DNA"/>
</dbReference>
<feature type="transmembrane region" description="Helical" evidence="9">
    <location>
        <begin position="61"/>
        <end position="81"/>
    </location>
</feature>
<evidence type="ECO:0000256" key="7">
    <source>
        <dbReference type="ARBA" id="ARBA00023136"/>
    </source>
</evidence>
<evidence type="ECO:0000256" key="2">
    <source>
        <dbReference type="ARBA" id="ARBA00022448"/>
    </source>
</evidence>
<comment type="similarity">
    <text evidence="8">Belongs to the binding-protein-dependent transport system permease family. LivHM subfamily.</text>
</comment>
<evidence type="ECO:0000256" key="6">
    <source>
        <dbReference type="ARBA" id="ARBA00022989"/>
    </source>
</evidence>
<dbReference type="AlphaFoldDB" id="A0A1M4PL55"/>
<evidence type="ECO:0000313" key="11">
    <source>
        <dbReference type="Proteomes" id="UP000245423"/>
    </source>
</evidence>
<dbReference type="InterPro" id="IPR001851">
    <property type="entry name" value="ABC_transp_permease"/>
</dbReference>
<keyword evidence="5" id="KW-0029">Amino-acid transport</keyword>
<feature type="transmembrane region" description="Helical" evidence="9">
    <location>
        <begin position="93"/>
        <end position="114"/>
    </location>
</feature>
<dbReference type="GO" id="GO:0005886">
    <property type="term" value="C:plasma membrane"/>
    <property type="evidence" value="ECO:0007669"/>
    <property type="project" value="UniProtKB-SubCell"/>
</dbReference>
<protein>
    <submittedName>
        <fullName evidence="10">Putative high-affinity branched-chain amino acid ABC transporter, permease protein LivH</fullName>
    </submittedName>
</protein>
<keyword evidence="2" id="KW-0813">Transport</keyword>
<dbReference type="PANTHER" id="PTHR11795:SF451">
    <property type="entry name" value="ABC TRANSPORTER PERMEASE PROTEIN"/>
    <property type="match status" value="1"/>
</dbReference>
<dbReference type="GO" id="GO:0006865">
    <property type="term" value="P:amino acid transport"/>
    <property type="evidence" value="ECO:0007669"/>
    <property type="project" value="UniProtKB-KW"/>
</dbReference>
<feature type="transmembrane region" description="Helical" evidence="9">
    <location>
        <begin position="191"/>
        <end position="217"/>
    </location>
</feature>
<reference evidence="10 11" key="1">
    <citation type="submission" date="2016-11" db="EMBL/GenBank/DDBJ databases">
        <authorList>
            <person name="Manzoor S."/>
        </authorList>
    </citation>
    <scope>NUCLEOTIDE SEQUENCE [LARGE SCALE GENOMIC DNA]</scope>
    <source>
        <strain evidence="10">Clostridium ultunense strain Esp</strain>
    </source>
</reference>
<dbReference type="PANTHER" id="PTHR11795">
    <property type="entry name" value="BRANCHED-CHAIN AMINO ACID TRANSPORT SYSTEM PERMEASE PROTEIN LIVH"/>
    <property type="match status" value="1"/>
</dbReference>
<keyword evidence="7 9" id="KW-0472">Membrane</keyword>
<dbReference type="RefSeq" id="WP_025640542.1">
    <property type="nucleotide sequence ID" value="NZ_LT669839.1"/>
</dbReference>